<keyword evidence="7" id="KW-1185">Reference proteome</keyword>
<dbReference type="InterPro" id="IPR036525">
    <property type="entry name" value="Tubulin/FtsZ_GTPase_sf"/>
</dbReference>
<dbReference type="Proteomes" id="UP001516400">
    <property type="component" value="Unassembled WGS sequence"/>
</dbReference>
<comment type="caution">
    <text evidence="6">The sequence shown here is derived from an EMBL/GenBank/DDBJ whole genome shotgun (WGS) entry which is preliminary data.</text>
</comment>
<sequence length="553" mass="63590">MNFNNCGDILTIQFGHYANCVGTHWWNIQEKSFNYSKNEVQDINHDVLYREGVNEKGQVTFTPRLLLVDLKGSLGALPENSQLYGDVIEPSEAQVEWEPARVDIKEENKLQKNKFQQDLEDEGNSQSVAEYNLENDVKVWSDFLYARFHPRTLNIIKEYQHGNDSLFSIYPMGGDLWKSEQFNEDFVDKIRNYVEESDFLQGFQVLLDSTDGFSGLSTSCIEHLRDEYGKNIIAFPMIPSFYPDYKFQTEEERHQSLIKDSSRVLNLAFCFNNLRENSSLFVPLCTGKNGWRQPGEKRKFYHCEYDPELYYHSGAILASALDTLTLKYRLKHTSYTLRDLSVDLTPQSRIAAAASLCLPFSLNSDAELIDCLDHWEGPLTQTITPNCTLGTDRMIQLYTLRGISEDRLKRPSSKAGTQKDLPAYKCETIREMLEFYLSCTTFTSINNVTVVDSRLNVETPFPKIFDKFVGQKGNIFASPRQPYADVDSVPVMAGLHNGSGVGEMLESLHTQAKRIKFARFHQFKNAGVEMDDYSECLDNLFDFRECYEDNYFI</sequence>
<keyword evidence="3" id="KW-0496">Mitochondrion</keyword>
<dbReference type="EMBL" id="JABFTP020000185">
    <property type="protein sequence ID" value="KAL3285700.1"/>
    <property type="molecule type" value="Genomic_DNA"/>
</dbReference>
<dbReference type="SUPFAM" id="SSF52490">
    <property type="entry name" value="Tubulin nucleotide-binding domain-like"/>
    <property type="match status" value="1"/>
</dbReference>
<evidence type="ECO:0000259" key="5">
    <source>
        <dbReference type="Pfam" id="PF14881"/>
    </source>
</evidence>
<comment type="similarity">
    <text evidence="2">Belongs to the misato family.</text>
</comment>
<dbReference type="PANTHER" id="PTHR13391">
    <property type="entry name" value="MITOCHONDRIAL DISTRIBUTION REGULATOR MISATO"/>
    <property type="match status" value="1"/>
</dbReference>
<comment type="subcellular location">
    <subcellularLocation>
        <location evidence="1">Mitochondrion</location>
    </subcellularLocation>
</comment>
<name>A0ABD2P425_9CUCU</name>
<dbReference type="Gene3D" id="3.40.50.1440">
    <property type="entry name" value="Tubulin/FtsZ, GTPase domain"/>
    <property type="match status" value="1"/>
</dbReference>
<evidence type="ECO:0000256" key="1">
    <source>
        <dbReference type="ARBA" id="ARBA00004173"/>
    </source>
</evidence>
<dbReference type="AlphaFoldDB" id="A0ABD2P425"/>
<dbReference type="InterPro" id="IPR029209">
    <property type="entry name" value="DML1/Misato_tubulin"/>
</dbReference>
<feature type="domain" description="Misato Segment II tubulin-like" evidence="4">
    <location>
        <begin position="8"/>
        <end position="120"/>
    </location>
</feature>
<feature type="domain" description="DML1/Misato tubulin" evidence="5">
    <location>
        <begin position="135"/>
        <end position="330"/>
    </location>
</feature>
<dbReference type="CDD" id="cd06060">
    <property type="entry name" value="misato"/>
    <property type="match status" value="1"/>
</dbReference>
<evidence type="ECO:0000313" key="7">
    <source>
        <dbReference type="Proteomes" id="UP001516400"/>
    </source>
</evidence>
<protein>
    <recommendedName>
        <fullName evidence="8">Protein misato</fullName>
    </recommendedName>
</protein>
<dbReference type="GO" id="GO:0005739">
    <property type="term" value="C:mitochondrion"/>
    <property type="evidence" value="ECO:0007669"/>
    <property type="project" value="UniProtKB-SubCell"/>
</dbReference>
<dbReference type="PANTHER" id="PTHR13391:SF0">
    <property type="entry name" value="PROTEIN MISATO HOMOLOG 1"/>
    <property type="match status" value="1"/>
</dbReference>
<evidence type="ECO:0000313" key="6">
    <source>
        <dbReference type="EMBL" id="KAL3285700.1"/>
    </source>
</evidence>
<evidence type="ECO:0000256" key="3">
    <source>
        <dbReference type="ARBA" id="ARBA00023128"/>
    </source>
</evidence>
<dbReference type="InterPro" id="IPR019605">
    <property type="entry name" value="Misato_II_tubulin-like"/>
</dbReference>
<accession>A0ABD2P425</accession>
<evidence type="ECO:0008006" key="8">
    <source>
        <dbReference type="Google" id="ProtNLM"/>
    </source>
</evidence>
<proteinExistence type="inferred from homology"/>
<evidence type="ECO:0000256" key="2">
    <source>
        <dbReference type="ARBA" id="ARBA00008507"/>
    </source>
</evidence>
<evidence type="ECO:0000259" key="4">
    <source>
        <dbReference type="Pfam" id="PF10644"/>
    </source>
</evidence>
<organism evidence="6 7">
    <name type="scientific">Cryptolaemus montrouzieri</name>
    <dbReference type="NCBI Taxonomy" id="559131"/>
    <lineage>
        <taxon>Eukaryota</taxon>
        <taxon>Metazoa</taxon>
        <taxon>Ecdysozoa</taxon>
        <taxon>Arthropoda</taxon>
        <taxon>Hexapoda</taxon>
        <taxon>Insecta</taxon>
        <taxon>Pterygota</taxon>
        <taxon>Neoptera</taxon>
        <taxon>Endopterygota</taxon>
        <taxon>Coleoptera</taxon>
        <taxon>Polyphaga</taxon>
        <taxon>Cucujiformia</taxon>
        <taxon>Coccinelloidea</taxon>
        <taxon>Coccinellidae</taxon>
        <taxon>Scymninae</taxon>
        <taxon>Scymnini</taxon>
        <taxon>Cryptolaemus</taxon>
    </lineage>
</organism>
<reference evidence="6 7" key="1">
    <citation type="journal article" date="2021" name="BMC Biol.">
        <title>Horizontally acquired antibacterial genes associated with adaptive radiation of ladybird beetles.</title>
        <authorList>
            <person name="Li H.S."/>
            <person name="Tang X.F."/>
            <person name="Huang Y.H."/>
            <person name="Xu Z.Y."/>
            <person name="Chen M.L."/>
            <person name="Du X.Y."/>
            <person name="Qiu B.Y."/>
            <person name="Chen P.T."/>
            <person name="Zhang W."/>
            <person name="Slipinski A."/>
            <person name="Escalona H.E."/>
            <person name="Waterhouse R.M."/>
            <person name="Zwick A."/>
            <person name="Pang H."/>
        </authorList>
    </citation>
    <scope>NUCLEOTIDE SEQUENCE [LARGE SCALE GENOMIC DNA]</scope>
    <source>
        <strain evidence="6">SYSU2018</strain>
    </source>
</reference>
<dbReference type="Pfam" id="PF14881">
    <property type="entry name" value="Tubulin_3"/>
    <property type="match status" value="1"/>
</dbReference>
<dbReference type="Pfam" id="PF10644">
    <property type="entry name" value="Misat_Tub_SegII"/>
    <property type="match status" value="1"/>
</dbReference>
<gene>
    <name evidence="6" type="ORF">HHI36_000231</name>
</gene>
<dbReference type="InterPro" id="IPR049942">
    <property type="entry name" value="DML1/Misato"/>
</dbReference>